<name>A0ABU2VL59_9ACTN</name>
<organism evidence="3 4">
    <name type="scientific">Streptomyces doebereineriae</name>
    <dbReference type="NCBI Taxonomy" id="3075528"/>
    <lineage>
        <taxon>Bacteria</taxon>
        <taxon>Bacillati</taxon>
        <taxon>Actinomycetota</taxon>
        <taxon>Actinomycetes</taxon>
        <taxon>Kitasatosporales</taxon>
        <taxon>Streptomycetaceae</taxon>
        <taxon>Streptomyces</taxon>
    </lineage>
</organism>
<comment type="caution">
    <text evidence="3">The sequence shown here is derived from an EMBL/GenBank/DDBJ whole genome shotgun (WGS) entry which is preliminary data.</text>
</comment>
<evidence type="ECO:0000313" key="3">
    <source>
        <dbReference type="EMBL" id="MDT0486335.1"/>
    </source>
</evidence>
<dbReference type="Gene3D" id="3.40.190.10">
    <property type="entry name" value="Periplasmic binding protein-like II"/>
    <property type="match status" value="2"/>
</dbReference>
<keyword evidence="4" id="KW-1185">Reference proteome</keyword>
<proteinExistence type="predicted"/>
<evidence type="ECO:0000259" key="2">
    <source>
        <dbReference type="SMART" id="SM00062"/>
    </source>
</evidence>
<dbReference type="SUPFAM" id="SSF53850">
    <property type="entry name" value="Periplasmic binding protein-like II"/>
    <property type="match status" value="1"/>
</dbReference>
<feature type="domain" description="Solute-binding protein family 3/N-terminal" evidence="2">
    <location>
        <begin position="55"/>
        <end position="273"/>
    </location>
</feature>
<dbReference type="RefSeq" id="WP_311719089.1">
    <property type="nucleotide sequence ID" value="NZ_JAVREZ010000020.1"/>
</dbReference>
<evidence type="ECO:0000256" key="1">
    <source>
        <dbReference type="ARBA" id="ARBA00022729"/>
    </source>
</evidence>
<keyword evidence="1" id="KW-0732">Signal</keyword>
<accession>A0ABU2VL59</accession>
<dbReference type="Proteomes" id="UP001183824">
    <property type="component" value="Unassembled WGS sequence"/>
</dbReference>
<dbReference type="Pfam" id="PF00497">
    <property type="entry name" value="SBP_bac_3"/>
    <property type="match status" value="1"/>
</dbReference>
<protein>
    <submittedName>
        <fullName evidence="3">Transporter substrate-binding domain-containing protein</fullName>
    </submittedName>
</protein>
<dbReference type="EMBL" id="JAVREZ010000020">
    <property type="protein sequence ID" value="MDT0486335.1"/>
    <property type="molecule type" value="Genomic_DNA"/>
</dbReference>
<dbReference type="CDD" id="cd13530">
    <property type="entry name" value="PBP2_peptides_like"/>
    <property type="match status" value="1"/>
</dbReference>
<evidence type="ECO:0000313" key="4">
    <source>
        <dbReference type="Proteomes" id="UP001183824"/>
    </source>
</evidence>
<dbReference type="PANTHER" id="PTHR35936">
    <property type="entry name" value="MEMBRANE-BOUND LYTIC MUREIN TRANSGLYCOSYLASE F"/>
    <property type="match status" value="1"/>
</dbReference>
<dbReference type="PANTHER" id="PTHR35936:SF19">
    <property type="entry name" value="AMINO-ACID-BINDING PROTEIN YXEM-RELATED"/>
    <property type="match status" value="1"/>
</dbReference>
<reference evidence="4" key="1">
    <citation type="submission" date="2023-07" db="EMBL/GenBank/DDBJ databases">
        <title>30 novel species of actinomycetes from the DSMZ collection.</title>
        <authorList>
            <person name="Nouioui I."/>
        </authorList>
    </citation>
    <scope>NUCLEOTIDE SEQUENCE [LARGE SCALE GENOMIC DNA]</scope>
    <source>
        <strain evidence="4">DSM 41640</strain>
    </source>
</reference>
<dbReference type="SMART" id="SM00062">
    <property type="entry name" value="PBPb"/>
    <property type="match status" value="1"/>
</dbReference>
<dbReference type="InterPro" id="IPR001638">
    <property type="entry name" value="Solute-binding_3/MltF_N"/>
</dbReference>
<sequence length="293" mass="30821">MSISSRNVLDRRGLLALAALAALSGLVLPLTGCGGNGSADTGKASNPYGLIESGTIRSATQTGQPPFAYAEDSGKPAGFIVDVTDEAAKRLGLKVDYKSTSVTGSLAGLTAGQYDLASSGLGVTEERQKSVDFTKPLFWSTVAVLTTSKSTISTFDGFNGKRVGVVTGSSQEAQLPTRIPKAQPVRFQAQNAAVSQLLNGSIDAFLVGGPDATEFMKQYKGLRQAVSAPVDHPTSMAVPKKHSAFLKALDQKIADMVADGTYAKLYRKYFTTRPQPELIAAWPALKSQFPGAK</sequence>
<gene>
    <name evidence="3" type="ORF">RNB18_40350</name>
</gene>